<organism evidence="2 3">
    <name type="scientific">Diabrotica balteata</name>
    <name type="common">Banded cucumber beetle</name>
    <dbReference type="NCBI Taxonomy" id="107213"/>
    <lineage>
        <taxon>Eukaryota</taxon>
        <taxon>Metazoa</taxon>
        <taxon>Ecdysozoa</taxon>
        <taxon>Arthropoda</taxon>
        <taxon>Hexapoda</taxon>
        <taxon>Insecta</taxon>
        <taxon>Pterygota</taxon>
        <taxon>Neoptera</taxon>
        <taxon>Endopterygota</taxon>
        <taxon>Coleoptera</taxon>
        <taxon>Polyphaga</taxon>
        <taxon>Cucujiformia</taxon>
        <taxon>Chrysomeloidea</taxon>
        <taxon>Chrysomelidae</taxon>
        <taxon>Galerucinae</taxon>
        <taxon>Diabroticina</taxon>
        <taxon>Diabroticites</taxon>
        <taxon>Diabrotica</taxon>
    </lineage>
</organism>
<evidence type="ECO:0000313" key="3">
    <source>
        <dbReference type="Proteomes" id="UP001153709"/>
    </source>
</evidence>
<proteinExistence type="predicted"/>
<dbReference type="EMBL" id="OU898281">
    <property type="protein sequence ID" value="CAG9835994.1"/>
    <property type="molecule type" value="Genomic_DNA"/>
</dbReference>
<evidence type="ECO:0000313" key="2">
    <source>
        <dbReference type="EMBL" id="CAG9835994.1"/>
    </source>
</evidence>
<protein>
    <submittedName>
        <fullName evidence="2">Uncharacterized protein</fullName>
    </submittedName>
</protein>
<feature type="region of interest" description="Disordered" evidence="1">
    <location>
        <begin position="60"/>
        <end position="80"/>
    </location>
</feature>
<evidence type="ECO:0000256" key="1">
    <source>
        <dbReference type="SAM" id="MobiDB-lite"/>
    </source>
</evidence>
<keyword evidence="3" id="KW-1185">Reference proteome</keyword>
<dbReference type="Proteomes" id="UP001153709">
    <property type="component" value="Chromosome 6"/>
</dbReference>
<sequence>MNRIIKGLPTSVTNTATTRKPRSGRAAAPDPGIAPEPPDKGKYNESLSQRLFISFATADPLNKKLNSRDSMSQVSPCDGR</sequence>
<feature type="region of interest" description="Disordered" evidence="1">
    <location>
        <begin position="1"/>
        <end position="46"/>
    </location>
</feature>
<reference evidence="2" key="1">
    <citation type="submission" date="2022-01" db="EMBL/GenBank/DDBJ databases">
        <authorList>
            <person name="King R."/>
        </authorList>
    </citation>
    <scope>NUCLEOTIDE SEQUENCE</scope>
</reference>
<name>A0A9N9T550_DIABA</name>
<accession>A0A9N9T550</accession>
<dbReference type="AlphaFoldDB" id="A0A9N9T550"/>
<gene>
    <name evidence="2" type="ORF">DIABBA_LOCUS9128</name>
</gene>
<feature type="compositionally biased region" description="Polar residues" evidence="1">
    <location>
        <begin position="68"/>
        <end position="80"/>
    </location>
</feature>